<dbReference type="NCBIfam" id="TIGR01451">
    <property type="entry name" value="B_ant_repeat"/>
    <property type="match status" value="2"/>
</dbReference>
<evidence type="ECO:0000259" key="2">
    <source>
        <dbReference type="Pfam" id="PF01345"/>
    </source>
</evidence>
<feature type="compositionally biased region" description="Polar residues" evidence="1">
    <location>
        <begin position="548"/>
        <end position="561"/>
    </location>
</feature>
<feature type="region of interest" description="Disordered" evidence="1">
    <location>
        <begin position="32"/>
        <end position="56"/>
    </location>
</feature>
<accession>A0A5C5WLH8</accession>
<feature type="compositionally biased region" description="Polar residues" evidence="1">
    <location>
        <begin position="300"/>
        <end position="317"/>
    </location>
</feature>
<reference evidence="3 4" key="1">
    <citation type="submission" date="2019-02" db="EMBL/GenBank/DDBJ databases">
        <title>Deep-cultivation of Planctomycetes and their phenomic and genomic characterization uncovers novel biology.</title>
        <authorList>
            <person name="Wiegand S."/>
            <person name="Jogler M."/>
            <person name="Boedeker C."/>
            <person name="Pinto D."/>
            <person name="Vollmers J."/>
            <person name="Rivas-Marin E."/>
            <person name="Kohn T."/>
            <person name="Peeters S.H."/>
            <person name="Heuer A."/>
            <person name="Rast P."/>
            <person name="Oberbeckmann S."/>
            <person name="Bunk B."/>
            <person name="Jeske O."/>
            <person name="Meyerdierks A."/>
            <person name="Storesund J.E."/>
            <person name="Kallscheuer N."/>
            <person name="Luecker S."/>
            <person name="Lage O.M."/>
            <person name="Pohl T."/>
            <person name="Merkel B.J."/>
            <person name="Hornburger P."/>
            <person name="Mueller R.-W."/>
            <person name="Bruemmer F."/>
            <person name="Labrenz M."/>
            <person name="Spormann A.M."/>
            <person name="Op Den Camp H."/>
            <person name="Overmann J."/>
            <person name="Amann R."/>
            <person name="Jetten M.S.M."/>
            <person name="Mascher T."/>
            <person name="Medema M.H."/>
            <person name="Devos D.P."/>
            <person name="Kaster A.-K."/>
            <person name="Ovreas L."/>
            <person name="Rohde M."/>
            <person name="Galperin M.Y."/>
            <person name="Jogler C."/>
        </authorList>
    </citation>
    <scope>NUCLEOTIDE SEQUENCE [LARGE SCALE GENOMIC DNA]</scope>
    <source>
        <strain evidence="3 4">KOR42</strain>
    </source>
</reference>
<feature type="compositionally biased region" description="Polar residues" evidence="1">
    <location>
        <begin position="331"/>
        <end position="356"/>
    </location>
</feature>
<dbReference type="EMBL" id="SIHI01000013">
    <property type="protein sequence ID" value="TWT51530.1"/>
    <property type="molecule type" value="Genomic_DNA"/>
</dbReference>
<dbReference type="Gene3D" id="2.60.40.10">
    <property type="entry name" value="Immunoglobulins"/>
    <property type="match status" value="1"/>
</dbReference>
<feature type="region of interest" description="Disordered" evidence="1">
    <location>
        <begin position="285"/>
        <end position="495"/>
    </location>
</feature>
<protein>
    <submittedName>
        <fullName evidence="3">Large cysteine-rich periplasmic protein OmcB</fullName>
    </submittedName>
</protein>
<feature type="compositionally biased region" description="Low complexity" evidence="1">
    <location>
        <begin position="524"/>
        <end position="538"/>
    </location>
</feature>
<dbReference type="PANTHER" id="PTHR34819">
    <property type="entry name" value="LARGE CYSTEINE-RICH PERIPLASMIC PROTEIN OMCB"/>
    <property type="match status" value="1"/>
</dbReference>
<feature type="compositionally biased region" description="Polar residues" evidence="1">
    <location>
        <begin position="479"/>
        <end position="494"/>
    </location>
</feature>
<proteinExistence type="predicted"/>
<feature type="compositionally biased region" description="Low complexity" evidence="1">
    <location>
        <begin position="568"/>
        <end position="580"/>
    </location>
</feature>
<feature type="domain" description="DUF11" evidence="2">
    <location>
        <begin position="1208"/>
        <end position="1300"/>
    </location>
</feature>
<dbReference type="PROSITE" id="PS51257">
    <property type="entry name" value="PROKAR_LIPOPROTEIN"/>
    <property type="match status" value="1"/>
</dbReference>
<dbReference type="InterPro" id="IPR013783">
    <property type="entry name" value="Ig-like_fold"/>
</dbReference>
<organism evidence="3 4">
    <name type="scientific">Thalassoglobus neptunius</name>
    <dbReference type="NCBI Taxonomy" id="1938619"/>
    <lineage>
        <taxon>Bacteria</taxon>
        <taxon>Pseudomonadati</taxon>
        <taxon>Planctomycetota</taxon>
        <taxon>Planctomycetia</taxon>
        <taxon>Planctomycetales</taxon>
        <taxon>Planctomycetaceae</taxon>
        <taxon>Thalassoglobus</taxon>
    </lineage>
</organism>
<dbReference type="Pfam" id="PF01345">
    <property type="entry name" value="DUF11"/>
    <property type="match status" value="2"/>
</dbReference>
<feature type="domain" description="DUF11" evidence="2">
    <location>
        <begin position="881"/>
        <end position="974"/>
    </location>
</feature>
<evidence type="ECO:0000313" key="4">
    <source>
        <dbReference type="Proteomes" id="UP000317243"/>
    </source>
</evidence>
<dbReference type="InterPro" id="IPR047589">
    <property type="entry name" value="DUF11_rpt"/>
</dbReference>
<feature type="compositionally biased region" description="Low complexity" evidence="1">
    <location>
        <begin position="650"/>
        <end position="661"/>
    </location>
</feature>
<feature type="compositionally biased region" description="Low complexity" evidence="1">
    <location>
        <begin position="789"/>
        <end position="799"/>
    </location>
</feature>
<feature type="region of interest" description="Disordered" evidence="1">
    <location>
        <begin position="509"/>
        <end position="804"/>
    </location>
</feature>
<gene>
    <name evidence="3" type="primary">omcB_2</name>
    <name evidence="3" type="ORF">KOR42_35780</name>
</gene>
<dbReference type="InterPro" id="IPR051172">
    <property type="entry name" value="Chlamydia_OmcB"/>
</dbReference>
<feature type="region of interest" description="Disordered" evidence="1">
    <location>
        <begin position="243"/>
        <end position="268"/>
    </location>
</feature>
<feature type="region of interest" description="Disordered" evidence="1">
    <location>
        <begin position="79"/>
        <end position="208"/>
    </location>
</feature>
<dbReference type="Proteomes" id="UP000317243">
    <property type="component" value="Unassembled WGS sequence"/>
</dbReference>
<dbReference type="OrthoDB" id="282600at2"/>
<feature type="compositionally biased region" description="Low complexity" evidence="1">
    <location>
        <begin position="600"/>
        <end position="609"/>
    </location>
</feature>
<feature type="compositionally biased region" description="Basic and acidic residues" evidence="1">
    <location>
        <begin position="286"/>
        <end position="299"/>
    </location>
</feature>
<dbReference type="RefSeq" id="WP_146511020.1">
    <property type="nucleotide sequence ID" value="NZ_SIHI01000013.1"/>
</dbReference>
<evidence type="ECO:0000313" key="3">
    <source>
        <dbReference type="EMBL" id="TWT51530.1"/>
    </source>
</evidence>
<evidence type="ECO:0000256" key="1">
    <source>
        <dbReference type="SAM" id="MobiDB-lite"/>
    </source>
</evidence>
<keyword evidence="4" id="KW-1185">Reference proteome</keyword>
<feature type="compositionally biased region" description="Polar residues" evidence="1">
    <location>
        <begin position="746"/>
        <end position="757"/>
    </location>
</feature>
<name>A0A5C5WLH8_9PLAN</name>
<dbReference type="InterPro" id="IPR001434">
    <property type="entry name" value="OmcB-like_DUF11"/>
</dbReference>
<sequence>MQNLIVKSLVLMGVIGGSCFVVWKAHESLQKNDVEPDPSAFTALNSPSETENETPKVAGNLFQDVEIDFSDQLDERADQELEPTLAESVPEPVSNSDVLPNHQFALLDPLKSSDEPANAPVPSAPSPAQTEENTREEEYSATDGNSGLAELSPGLIQFRSETSQEAEPSELVHIEASPVPLEDPFSQDDTSDTVDAPSIANSDAPNELMGAVTPAANEFPEGGFPQSVEFAVGESRVEADVFPIDTGTPASPADSEFPSSEKIVERPAPQENVYPLRFFNGVAAKAKREAEAAEKEKASQLDQENASENSPEVATNSESDEETSEVIPFSLENNTRTEASNKSSSFGPSHQKQLPENSEIETISWEDSPAEQDSVTPASADVLPSPKTLPGLSVEAPPQLDALPVSNLSASEPLSTNSNRSLPIETAETPNSGPAPTLPGLDRPVDQEMTSLAVQPETLDVGTNDELPAFPGPGVPQPEGNNEPVTSFALTDSPNPFAKYENTVPAAAEVGGTDDVLPGSTTLAGPANAPAAEENPFARSPGLEIQEAPTSEPLNTAPLSTSEEEVVPLTLLPPANSSSPPADPSPNTPIPLGQANPIETTSPTLPLSTAPQQVADESETEDALPVWPNPQELTLEAATPKPEEPNQNNALLSRPAPLAEPAAPPQSLPEPSGELDLVMPTPLATPPARELPTINPGRAPEISNPYFGEQDSSPTRETPSGNLSSGPGTSGSDLPQIIPRNRSRMELQTDSGSTSSAPPGPFELIEAPQNPPVKFADGSNQGLQEERLSPSSLESSPTPRKLALPTDRMAPVAPFSFGDEAGADLNIGNQPLTNIQEGEVANNIPDPQATPEAKESESNNELIGQGTIDRDVNEGDQSPELTIEKKAPASATIDEPLIYSILIKNVGGSPAKSLVVEDRIPKGTKLKGTIPQASLSNGVLTWERPELQPGDVWEIQLLVIPMEAGEIGSVATVSFEAAVAARIRVTAPKIELKMQGPKEAVTGKTATYQMTITNSGEGSAKEVYLRTILPELLSHPGGRDIEYRVGDLPAGESRSIDLVLTAEAAGVASSQALVTVNGETHAETHSDLRILDSRIGLIQSGPKRGFVGRPIEMTSRVTNLSSQRLSNVKVIERIPVGLSPAQPLPGWDAEKRVLIRNFEVLEAGESRDLKTPLVPDQAGSLSLSFVARDDENNIVEAASTLEVKGFADLDIDVLGQNQTVLVGDQVSFRLKLKNDGTAAAENVLTQFVIPDGLTFTSAKGPSQYQVQGNRIVFQPVAEVGMGDTQEFDIVLTAAGACNSKVGVELMTADYSEPIRFEKPVRVVGETP</sequence>
<comment type="caution">
    <text evidence="3">The sequence shown here is derived from an EMBL/GenBank/DDBJ whole genome shotgun (WGS) entry which is preliminary data.</text>
</comment>
<feature type="compositionally biased region" description="Polar residues" evidence="1">
    <location>
        <begin position="710"/>
        <end position="733"/>
    </location>
</feature>
<feature type="compositionally biased region" description="Polar residues" evidence="1">
    <location>
        <begin position="406"/>
        <end position="421"/>
    </location>
</feature>